<proteinExistence type="predicted"/>
<protein>
    <submittedName>
        <fullName evidence="2">Uncharacterized protein</fullName>
    </submittedName>
</protein>
<dbReference type="WBParaSite" id="Hba_07593">
    <property type="protein sequence ID" value="Hba_07593"/>
    <property type="gene ID" value="Hba_07593"/>
</dbReference>
<dbReference type="Proteomes" id="UP000095283">
    <property type="component" value="Unplaced"/>
</dbReference>
<evidence type="ECO:0000313" key="2">
    <source>
        <dbReference type="WBParaSite" id="Hba_07593"/>
    </source>
</evidence>
<keyword evidence="1" id="KW-1185">Reference proteome</keyword>
<accession>A0A1I7WR30</accession>
<reference evidence="2" key="1">
    <citation type="submission" date="2016-11" db="UniProtKB">
        <authorList>
            <consortium name="WormBaseParasite"/>
        </authorList>
    </citation>
    <scope>IDENTIFICATION</scope>
</reference>
<name>A0A1I7WR30_HETBA</name>
<organism evidence="1 2">
    <name type="scientific">Heterorhabditis bacteriophora</name>
    <name type="common">Entomopathogenic nematode worm</name>
    <dbReference type="NCBI Taxonomy" id="37862"/>
    <lineage>
        <taxon>Eukaryota</taxon>
        <taxon>Metazoa</taxon>
        <taxon>Ecdysozoa</taxon>
        <taxon>Nematoda</taxon>
        <taxon>Chromadorea</taxon>
        <taxon>Rhabditida</taxon>
        <taxon>Rhabditina</taxon>
        <taxon>Rhabditomorpha</taxon>
        <taxon>Strongyloidea</taxon>
        <taxon>Heterorhabditidae</taxon>
        <taxon>Heterorhabditis</taxon>
    </lineage>
</organism>
<dbReference type="AlphaFoldDB" id="A0A1I7WR30"/>
<sequence length="20" mass="2385">MHTFHNFLCPNHTHNVKYSG</sequence>
<evidence type="ECO:0000313" key="1">
    <source>
        <dbReference type="Proteomes" id="UP000095283"/>
    </source>
</evidence>